<reference evidence="1 2" key="1">
    <citation type="submission" date="2024-01" db="EMBL/GenBank/DDBJ databases">
        <title>The genomes of 5 underutilized Papilionoideae crops provide insights into root nodulation and disease resistanc.</title>
        <authorList>
            <person name="Jiang F."/>
        </authorList>
    </citation>
    <scope>NUCLEOTIDE SEQUENCE [LARGE SCALE GENOMIC DNA]</scope>
    <source>
        <strain evidence="1">LVBAO_FW01</strain>
        <tissue evidence="1">Leaves</tissue>
    </source>
</reference>
<accession>A0AAN9QAS6</accession>
<proteinExistence type="predicted"/>
<protein>
    <submittedName>
        <fullName evidence="1">Uncharacterized protein</fullName>
    </submittedName>
</protein>
<evidence type="ECO:0000313" key="2">
    <source>
        <dbReference type="Proteomes" id="UP001367508"/>
    </source>
</evidence>
<dbReference type="Proteomes" id="UP001367508">
    <property type="component" value="Unassembled WGS sequence"/>
</dbReference>
<sequence>MKGEDVPSHACVHLDRNSPFFTQRSLVSHLRSSQICRVFQEPSRESFPSCSDRRVLSNDPPLEVFSSLFVRIRSLFLPYCLQLGQRLARLKMEIVLQRGRTRILGLALQQPVFLRSETNGETSQLIANREKIASAFCYTYPRCKDNMFTMLSRETDFTLVHGTRTPIAPPTRIFIREVATIGSITVVPFGCMRHHGPLALYLGCLRSPGHETKPYMEKASARDSKGATRSLVLRHVLSSAWLLDKPVSCPALEMSCISCVIGELAERLFLLKSVAKSVLLPELDDASLPMSLLRFSRASFFSERRVLYFPFNETPPFLAFLNLFDPKILPRSRWPREPR</sequence>
<organism evidence="1 2">
    <name type="scientific">Canavalia gladiata</name>
    <name type="common">Sword bean</name>
    <name type="synonym">Dolichos gladiatus</name>
    <dbReference type="NCBI Taxonomy" id="3824"/>
    <lineage>
        <taxon>Eukaryota</taxon>
        <taxon>Viridiplantae</taxon>
        <taxon>Streptophyta</taxon>
        <taxon>Embryophyta</taxon>
        <taxon>Tracheophyta</taxon>
        <taxon>Spermatophyta</taxon>
        <taxon>Magnoliopsida</taxon>
        <taxon>eudicotyledons</taxon>
        <taxon>Gunneridae</taxon>
        <taxon>Pentapetalae</taxon>
        <taxon>rosids</taxon>
        <taxon>fabids</taxon>
        <taxon>Fabales</taxon>
        <taxon>Fabaceae</taxon>
        <taxon>Papilionoideae</taxon>
        <taxon>50 kb inversion clade</taxon>
        <taxon>NPAAA clade</taxon>
        <taxon>indigoferoid/millettioid clade</taxon>
        <taxon>Phaseoleae</taxon>
        <taxon>Canavalia</taxon>
    </lineage>
</organism>
<keyword evidence="2" id="KW-1185">Reference proteome</keyword>
<gene>
    <name evidence="1" type="ORF">VNO77_27740</name>
</gene>
<dbReference type="AlphaFoldDB" id="A0AAN9QAS6"/>
<name>A0AAN9QAS6_CANGL</name>
<dbReference type="EMBL" id="JAYMYQ010000006">
    <property type="protein sequence ID" value="KAK7324213.1"/>
    <property type="molecule type" value="Genomic_DNA"/>
</dbReference>
<evidence type="ECO:0000313" key="1">
    <source>
        <dbReference type="EMBL" id="KAK7324213.1"/>
    </source>
</evidence>
<comment type="caution">
    <text evidence="1">The sequence shown here is derived from an EMBL/GenBank/DDBJ whole genome shotgun (WGS) entry which is preliminary data.</text>
</comment>